<reference evidence="5 6" key="1">
    <citation type="journal article" date="2018" name="Nat. Biotechnol.">
        <title>A standardized bacterial taxonomy based on genome phylogeny substantially revises the tree of life.</title>
        <authorList>
            <person name="Parks D.H."/>
            <person name="Chuvochina M."/>
            <person name="Waite D.W."/>
            <person name="Rinke C."/>
            <person name="Skarshewski A."/>
            <person name="Chaumeil P.A."/>
            <person name="Hugenholtz P."/>
        </authorList>
    </citation>
    <scope>NUCLEOTIDE SEQUENCE [LARGE SCALE GENOMIC DNA]</scope>
    <source>
        <strain evidence="5">UBA11728</strain>
    </source>
</reference>
<evidence type="ECO:0000313" key="6">
    <source>
        <dbReference type="Proteomes" id="UP000262969"/>
    </source>
</evidence>
<evidence type="ECO:0000313" key="5">
    <source>
        <dbReference type="EMBL" id="HCL04094.1"/>
    </source>
</evidence>
<dbReference type="PANTHER" id="PTHR30146:SF109">
    <property type="entry name" value="HTH-TYPE TRANSCRIPTIONAL REGULATOR GALS"/>
    <property type="match status" value="1"/>
</dbReference>
<proteinExistence type="predicted"/>
<dbReference type="Pfam" id="PF00356">
    <property type="entry name" value="LacI"/>
    <property type="match status" value="1"/>
</dbReference>
<dbReference type="GO" id="GO:0003700">
    <property type="term" value="F:DNA-binding transcription factor activity"/>
    <property type="evidence" value="ECO:0007669"/>
    <property type="project" value="TreeGrafter"/>
</dbReference>
<dbReference type="InterPro" id="IPR000843">
    <property type="entry name" value="HTH_LacI"/>
</dbReference>
<dbReference type="PANTHER" id="PTHR30146">
    <property type="entry name" value="LACI-RELATED TRANSCRIPTIONAL REPRESSOR"/>
    <property type="match status" value="1"/>
</dbReference>
<name>A0A3D2XAW9_9FIRM</name>
<gene>
    <name evidence="5" type="ORF">DHW61_17075</name>
</gene>
<dbReference type="InterPro" id="IPR028082">
    <property type="entry name" value="Peripla_BP_I"/>
</dbReference>
<dbReference type="AlphaFoldDB" id="A0A3D2XAW9"/>
<evidence type="ECO:0000256" key="1">
    <source>
        <dbReference type="ARBA" id="ARBA00023015"/>
    </source>
</evidence>
<protein>
    <submittedName>
        <fullName evidence="5">LacI family transcriptional regulator</fullName>
    </submittedName>
</protein>
<dbReference type="SMART" id="SM00354">
    <property type="entry name" value="HTH_LACI"/>
    <property type="match status" value="1"/>
</dbReference>
<dbReference type="Gene3D" id="3.40.50.2300">
    <property type="match status" value="2"/>
</dbReference>
<dbReference type="GO" id="GO:0000976">
    <property type="term" value="F:transcription cis-regulatory region binding"/>
    <property type="evidence" value="ECO:0007669"/>
    <property type="project" value="TreeGrafter"/>
</dbReference>
<dbReference type="Pfam" id="PF13377">
    <property type="entry name" value="Peripla_BP_3"/>
    <property type="match status" value="1"/>
</dbReference>
<dbReference type="SUPFAM" id="SSF53822">
    <property type="entry name" value="Periplasmic binding protein-like I"/>
    <property type="match status" value="1"/>
</dbReference>
<dbReference type="SUPFAM" id="SSF47413">
    <property type="entry name" value="lambda repressor-like DNA-binding domains"/>
    <property type="match status" value="1"/>
</dbReference>
<dbReference type="Gene3D" id="1.10.260.40">
    <property type="entry name" value="lambda repressor-like DNA-binding domains"/>
    <property type="match status" value="1"/>
</dbReference>
<dbReference type="PROSITE" id="PS50932">
    <property type="entry name" value="HTH_LACI_2"/>
    <property type="match status" value="1"/>
</dbReference>
<keyword evidence="3" id="KW-0804">Transcription</keyword>
<sequence length="330" mass="36799">MATIKDIAAKLGVSISTVSKGLHGASDISEEMRQQVLDTAIMLGYVVKEKKSQDNHKVCIMVENMDYENINQFGYELITGFKLMAQEQHYQVDIIPMDVYTQTQQSYDTYMKQQAFSGAFFLGFEMTDAYMQQLKHTTIPTVLFDNYISNKHVAYIGTDNHIGTKSLVNYLYKNGHKKIALLNGSKNSYVSNLRYEGFLAAMKDVGLEIDKNLIGYGISFLPETASSYIPKFIENGATAIVCASDLIAAGAINEIYKLGLRVPEDISITGFDDLPIAKYLAPPLTTIRQERFTLGKTAFTLLSQLISAVPVSTMLFHSELVIRESVCKVK</sequence>
<comment type="caution">
    <text evidence="5">The sequence shown here is derived from an EMBL/GenBank/DDBJ whole genome shotgun (WGS) entry which is preliminary data.</text>
</comment>
<dbReference type="InterPro" id="IPR046335">
    <property type="entry name" value="LacI/GalR-like_sensor"/>
</dbReference>
<evidence type="ECO:0000259" key="4">
    <source>
        <dbReference type="PROSITE" id="PS50932"/>
    </source>
</evidence>
<dbReference type="Proteomes" id="UP000262969">
    <property type="component" value="Unassembled WGS sequence"/>
</dbReference>
<dbReference type="EMBL" id="DPVV01000556">
    <property type="protein sequence ID" value="HCL04094.1"/>
    <property type="molecule type" value="Genomic_DNA"/>
</dbReference>
<evidence type="ECO:0000256" key="2">
    <source>
        <dbReference type="ARBA" id="ARBA00023125"/>
    </source>
</evidence>
<keyword evidence="1" id="KW-0805">Transcription regulation</keyword>
<dbReference type="CDD" id="cd01392">
    <property type="entry name" value="HTH_LacI"/>
    <property type="match status" value="1"/>
</dbReference>
<dbReference type="InterPro" id="IPR010982">
    <property type="entry name" value="Lambda_DNA-bd_dom_sf"/>
</dbReference>
<feature type="domain" description="HTH lacI-type" evidence="4">
    <location>
        <begin position="2"/>
        <end position="46"/>
    </location>
</feature>
<keyword evidence="2" id="KW-0238">DNA-binding</keyword>
<accession>A0A3D2XAW9</accession>
<organism evidence="5 6">
    <name type="scientific">Lachnoclostridium phytofermentans</name>
    <dbReference type="NCBI Taxonomy" id="66219"/>
    <lineage>
        <taxon>Bacteria</taxon>
        <taxon>Bacillati</taxon>
        <taxon>Bacillota</taxon>
        <taxon>Clostridia</taxon>
        <taxon>Lachnospirales</taxon>
        <taxon>Lachnospiraceae</taxon>
    </lineage>
</organism>
<evidence type="ECO:0000256" key="3">
    <source>
        <dbReference type="ARBA" id="ARBA00023163"/>
    </source>
</evidence>
<dbReference type="CDD" id="cd06267">
    <property type="entry name" value="PBP1_LacI_sugar_binding-like"/>
    <property type="match status" value="1"/>
</dbReference>